<dbReference type="InterPro" id="IPR013750">
    <property type="entry name" value="GHMP_kinase_C_dom"/>
</dbReference>
<evidence type="ECO:0000256" key="1">
    <source>
        <dbReference type="ARBA" id="ARBA00009684"/>
    </source>
</evidence>
<dbReference type="Proteomes" id="UP000500890">
    <property type="component" value="Chromosome"/>
</dbReference>
<dbReference type="PANTHER" id="PTHR43527:SF2">
    <property type="entry name" value="4-DIPHOSPHOCYTIDYL-2-C-METHYL-D-ERYTHRITOL KINASE, CHLOROPLASTIC"/>
    <property type="match status" value="1"/>
</dbReference>
<feature type="active site" evidence="9">
    <location>
        <position position="10"/>
    </location>
</feature>
<evidence type="ECO:0000256" key="8">
    <source>
        <dbReference type="ARBA" id="ARBA00032554"/>
    </source>
</evidence>
<dbReference type="FunFam" id="3.30.230.10:FF:000029">
    <property type="entry name" value="4-diphosphocytidyl-2-C-methyl-D-erythritol kinase"/>
    <property type="match status" value="1"/>
</dbReference>
<comment type="catalytic activity">
    <reaction evidence="9">
        <text>4-CDP-2-C-methyl-D-erythritol + ATP = 4-CDP-2-C-methyl-D-erythritol 2-phosphate + ADP + H(+)</text>
        <dbReference type="Rhea" id="RHEA:18437"/>
        <dbReference type="ChEBI" id="CHEBI:15378"/>
        <dbReference type="ChEBI" id="CHEBI:30616"/>
        <dbReference type="ChEBI" id="CHEBI:57823"/>
        <dbReference type="ChEBI" id="CHEBI:57919"/>
        <dbReference type="ChEBI" id="CHEBI:456216"/>
        <dbReference type="EC" id="2.7.1.148"/>
    </reaction>
</comment>
<dbReference type="InterPro" id="IPR004424">
    <property type="entry name" value="IspE"/>
</dbReference>
<evidence type="ECO:0000313" key="13">
    <source>
        <dbReference type="Proteomes" id="UP000500890"/>
    </source>
</evidence>
<dbReference type="UniPathway" id="UPA00056">
    <property type="reaction ID" value="UER00094"/>
</dbReference>
<evidence type="ECO:0000256" key="4">
    <source>
        <dbReference type="ARBA" id="ARBA00022679"/>
    </source>
</evidence>
<keyword evidence="13" id="KW-1185">Reference proteome</keyword>
<reference evidence="12 13" key="1">
    <citation type="submission" date="2020-03" db="EMBL/GenBank/DDBJ databases">
        <title>Vagococcus sp. nov., isolated from beetles.</title>
        <authorList>
            <person name="Hyun D.-W."/>
            <person name="Bae J.-W."/>
        </authorList>
    </citation>
    <scope>NUCLEOTIDE SEQUENCE [LARGE SCALE GENOMIC DNA]</scope>
    <source>
        <strain evidence="12 13">HDW17A</strain>
    </source>
</reference>
<keyword evidence="5 9" id="KW-0547">Nucleotide-binding</keyword>
<feature type="domain" description="GHMP kinase C-terminal" evidence="11">
    <location>
        <begin position="198"/>
        <end position="272"/>
    </location>
</feature>
<dbReference type="RefSeq" id="WP_166008364.1">
    <property type="nucleotide sequence ID" value="NZ_CP049886.1"/>
</dbReference>
<dbReference type="EMBL" id="CP049886">
    <property type="protein sequence ID" value="QIL46978.1"/>
    <property type="molecule type" value="Genomic_DNA"/>
</dbReference>
<dbReference type="InterPro" id="IPR036554">
    <property type="entry name" value="GHMP_kinase_C_sf"/>
</dbReference>
<keyword evidence="9" id="KW-0414">Isoprene biosynthesis</keyword>
<dbReference type="GO" id="GO:0019288">
    <property type="term" value="P:isopentenyl diphosphate biosynthetic process, methylerythritol 4-phosphate pathway"/>
    <property type="evidence" value="ECO:0007669"/>
    <property type="project" value="UniProtKB-UniRule"/>
</dbReference>
<feature type="active site" evidence="9">
    <location>
        <position position="136"/>
    </location>
</feature>
<keyword evidence="7 9" id="KW-0067">ATP-binding</keyword>
<dbReference type="GO" id="GO:0005524">
    <property type="term" value="F:ATP binding"/>
    <property type="evidence" value="ECO:0007669"/>
    <property type="project" value="UniProtKB-UniRule"/>
</dbReference>
<gene>
    <name evidence="9" type="primary">ispE</name>
    <name evidence="12" type="ORF">G7081_01785</name>
</gene>
<comment type="pathway">
    <text evidence="9">Isoprenoid biosynthesis; isopentenyl diphosphate biosynthesis via DXP pathway; isopentenyl diphosphate from 1-deoxy-D-xylulose 5-phosphate: step 3/6.</text>
</comment>
<dbReference type="HAMAP" id="MF_00061">
    <property type="entry name" value="IspE"/>
    <property type="match status" value="1"/>
</dbReference>
<evidence type="ECO:0000256" key="2">
    <source>
        <dbReference type="ARBA" id="ARBA00012052"/>
    </source>
</evidence>
<dbReference type="GO" id="GO:0016114">
    <property type="term" value="P:terpenoid biosynthetic process"/>
    <property type="evidence" value="ECO:0007669"/>
    <property type="project" value="UniProtKB-UniRule"/>
</dbReference>
<dbReference type="GO" id="GO:0050515">
    <property type="term" value="F:4-(cytidine 5'-diphospho)-2-C-methyl-D-erythritol kinase activity"/>
    <property type="evidence" value="ECO:0007669"/>
    <property type="project" value="UniProtKB-UniRule"/>
</dbReference>
<evidence type="ECO:0000256" key="5">
    <source>
        <dbReference type="ARBA" id="ARBA00022741"/>
    </source>
</evidence>
<dbReference type="InterPro" id="IPR014721">
    <property type="entry name" value="Ribsml_uS5_D2-typ_fold_subgr"/>
</dbReference>
<dbReference type="SUPFAM" id="SSF55060">
    <property type="entry name" value="GHMP Kinase, C-terminal domain"/>
    <property type="match status" value="1"/>
</dbReference>
<feature type="domain" description="GHMP kinase N-terminal" evidence="10">
    <location>
        <begin position="66"/>
        <end position="144"/>
    </location>
</feature>
<comment type="similarity">
    <text evidence="1 9">Belongs to the GHMP kinase family. IspE subfamily.</text>
</comment>
<proteinExistence type="inferred from homology"/>
<evidence type="ECO:0000259" key="11">
    <source>
        <dbReference type="Pfam" id="PF08544"/>
    </source>
</evidence>
<evidence type="ECO:0000256" key="3">
    <source>
        <dbReference type="ARBA" id="ARBA00017473"/>
    </source>
</evidence>
<organism evidence="12 13">
    <name type="scientific">Vagococcus coleopterorum</name>
    <dbReference type="NCBI Taxonomy" id="2714946"/>
    <lineage>
        <taxon>Bacteria</taxon>
        <taxon>Bacillati</taxon>
        <taxon>Bacillota</taxon>
        <taxon>Bacilli</taxon>
        <taxon>Lactobacillales</taxon>
        <taxon>Enterococcaceae</taxon>
        <taxon>Vagococcus</taxon>
    </lineage>
</organism>
<accession>A0A6G8APH1</accession>
<dbReference type="KEGG" id="vah:G7081_01785"/>
<evidence type="ECO:0000313" key="12">
    <source>
        <dbReference type="EMBL" id="QIL46978.1"/>
    </source>
</evidence>
<evidence type="ECO:0000259" key="10">
    <source>
        <dbReference type="Pfam" id="PF00288"/>
    </source>
</evidence>
<dbReference type="SUPFAM" id="SSF54211">
    <property type="entry name" value="Ribosomal protein S5 domain 2-like"/>
    <property type="match status" value="1"/>
</dbReference>
<dbReference type="InterPro" id="IPR020568">
    <property type="entry name" value="Ribosomal_Su5_D2-typ_SF"/>
</dbReference>
<dbReference type="EC" id="2.7.1.148" evidence="2 9"/>
<dbReference type="PANTHER" id="PTHR43527">
    <property type="entry name" value="4-DIPHOSPHOCYTIDYL-2-C-METHYL-D-ERYTHRITOL KINASE, CHLOROPLASTIC"/>
    <property type="match status" value="1"/>
</dbReference>
<dbReference type="InterPro" id="IPR006204">
    <property type="entry name" value="GHMP_kinase_N_dom"/>
</dbReference>
<dbReference type="PIRSF" id="PIRSF010376">
    <property type="entry name" value="IspE"/>
    <property type="match status" value="1"/>
</dbReference>
<dbReference type="Pfam" id="PF00288">
    <property type="entry name" value="GHMP_kinases_N"/>
    <property type="match status" value="1"/>
</dbReference>
<dbReference type="Gene3D" id="3.30.70.890">
    <property type="entry name" value="GHMP kinase, C-terminal domain"/>
    <property type="match status" value="1"/>
</dbReference>
<evidence type="ECO:0000256" key="7">
    <source>
        <dbReference type="ARBA" id="ARBA00022840"/>
    </source>
</evidence>
<comment type="function">
    <text evidence="9">Catalyzes the phosphorylation of the position 2 hydroxy group of 4-diphosphocytidyl-2C-methyl-D-erythritol.</text>
</comment>
<name>A0A6G8APH1_9ENTE</name>
<keyword evidence="6 9" id="KW-0418">Kinase</keyword>
<dbReference type="Gene3D" id="3.30.230.10">
    <property type="match status" value="1"/>
</dbReference>
<evidence type="ECO:0000256" key="6">
    <source>
        <dbReference type="ARBA" id="ARBA00022777"/>
    </source>
</evidence>
<dbReference type="Pfam" id="PF08544">
    <property type="entry name" value="GHMP_kinases_C"/>
    <property type="match status" value="1"/>
</dbReference>
<protein>
    <recommendedName>
        <fullName evidence="3 9">4-diphosphocytidyl-2-C-methyl-D-erythritol kinase</fullName>
        <shortName evidence="9">CMK</shortName>
        <ecNumber evidence="2 9">2.7.1.148</ecNumber>
    </recommendedName>
    <alternativeName>
        <fullName evidence="8 9">4-(cytidine-5'-diphospho)-2-C-methyl-D-erythritol kinase</fullName>
    </alternativeName>
</protein>
<dbReference type="AlphaFoldDB" id="A0A6G8APH1"/>
<feature type="binding site" evidence="9">
    <location>
        <begin position="94"/>
        <end position="104"/>
    </location>
    <ligand>
        <name>ATP</name>
        <dbReference type="ChEBI" id="CHEBI:30616"/>
    </ligand>
</feature>
<evidence type="ECO:0000256" key="9">
    <source>
        <dbReference type="HAMAP-Rule" id="MF_00061"/>
    </source>
</evidence>
<keyword evidence="4 9" id="KW-0808">Transferase</keyword>
<dbReference type="NCBIfam" id="TIGR00154">
    <property type="entry name" value="ispE"/>
    <property type="match status" value="1"/>
</dbReference>
<sequence>MEIIEKAPAKINLGLDILHKRDDNYHEVKMIMASVDLADKVSLTELPTSEIKVETDCSFLPLDEKNHVYQAARLVKETYNIEMGVHIRIDKRIPVAAGMAGGSSDAAATLRGLNKLWDLQLSQETLAELGAKIGSDVPYCVAGGTKLATGRGEILCDLSDVPPCWVVIVKPPISVSTWTIFTELDIAKLGHPDIKLLRSSIENNDYQEMIKHMGNSLEKATSEKYPIVAQIKNRMLDYGADAAVMSGSGPTVVALCDKHSRAQRVYNGVKGFCDEVYLVRTLKS</sequence>